<dbReference type="InterPro" id="IPR014710">
    <property type="entry name" value="RmlC-like_jellyroll"/>
</dbReference>
<dbReference type="PANTHER" id="PTHR36440:SF1">
    <property type="entry name" value="PUTATIVE (AFU_ORTHOLOGUE AFUA_8G07350)-RELATED"/>
    <property type="match status" value="1"/>
</dbReference>
<proteinExistence type="predicted"/>
<dbReference type="Gene3D" id="2.60.120.10">
    <property type="entry name" value="Jelly Rolls"/>
    <property type="match status" value="1"/>
</dbReference>
<dbReference type="EMBL" id="JBHTGP010000018">
    <property type="protein sequence ID" value="MFD0689908.1"/>
    <property type="molecule type" value="Genomic_DNA"/>
</dbReference>
<dbReference type="Proteomes" id="UP001597063">
    <property type="component" value="Unassembled WGS sequence"/>
</dbReference>
<gene>
    <name evidence="2" type="ORF">ACFQZM_35840</name>
</gene>
<evidence type="ECO:0000259" key="1">
    <source>
        <dbReference type="Pfam" id="PF07883"/>
    </source>
</evidence>
<protein>
    <submittedName>
        <fullName evidence="2">Cupin domain-containing protein</fullName>
    </submittedName>
</protein>
<dbReference type="RefSeq" id="WP_131758983.1">
    <property type="nucleotide sequence ID" value="NZ_CAACUY010000065.1"/>
</dbReference>
<organism evidence="2 3">
    <name type="scientific">Actinomadura fibrosa</name>
    <dbReference type="NCBI Taxonomy" id="111802"/>
    <lineage>
        <taxon>Bacteria</taxon>
        <taxon>Bacillati</taxon>
        <taxon>Actinomycetota</taxon>
        <taxon>Actinomycetes</taxon>
        <taxon>Streptosporangiales</taxon>
        <taxon>Thermomonosporaceae</taxon>
        <taxon>Actinomadura</taxon>
    </lineage>
</organism>
<name>A0ABW2XWQ1_9ACTN</name>
<dbReference type="PANTHER" id="PTHR36440">
    <property type="entry name" value="PUTATIVE (AFU_ORTHOLOGUE AFUA_8G07350)-RELATED"/>
    <property type="match status" value="1"/>
</dbReference>
<comment type="caution">
    <text evidence="2">The sequence shown here is derived from an EMBL/GenBank/DDBJ whole genome shotgun (WGS) entry which is preliminary data.</text>
</comment>
<dbReference type="Pfam" id="PF07883">
    <property type="entry name" value="Cupin_2"/>
    <property type="match status" value="1"/>
</dbReference>
<dbReference type="InterPro" id="IPR013096">
    <property type="entry name" value="Cupin_2"/>
</dbReference>
<keyword evidence="3" id="KW-1185">Reference proteome</keyword>
<evidence type="ECO:0000313" key="3">
    <source>
        <dbReference type="Proteomes" id="UP001597063"/>
    </source>
</evidence>
<dbReference type="SUPFAM" id="SSF51182">
    <property type="entry name" value="RmlC-like cupins"/>
    <property type="match status" value="1"/>
</dbReference>
<dbReference type="InterPro" id="IPR053146">
    <property type="entry name" value="QDO-like"/>
</dbReference>
<dbReference type="InterPro" id="IPR011051">
    <property type="entry name" value="RmlC_Cupin_sf"/>
</dbReference>
<evidence type="ECO:0000313" key="2">
    <source>
        <dbReference type="EMBL" id="MFD0689908.1"/>
    </source>
</evidence>
<reference evidence="3" key="1">
    <citation type="journal article" date="2019" name="Int. J. Syst. Evol. Microbiol.">
        <title>The Global Catalogue of Microorganisms (GCM) 10K type strain sequencing project: providing services to taxonomists for standard genome sequencing and annotation.</title>
        <authorList>
            <consortium name="The Broad Institute Genomics Platform"/>
            <consortium name="The Broad Institute Genome Sequencing Center for Infectious Disease"/>
            <person name="Wu L."/>
            <person name="Ma J."/>
        </authorList>
    </citation>
    <scope>NUCLEOTIDE SEQUENCE [LARGE SCALE GENOMIC DNA]</scope>
    <source>
        <strain evidence="3">JCM 9371</strain>
    </source>
</reference>
<feature type="domain" description="Cupin type-2" evidence="1">
    <location>
        <begin position="41"/>
        <end position="108"/>
    </location>
</feature>
<accession>A0ABW2XWQ1</accession>
<sequence>MSMTFLAQRDQQERLEWLDGGVLSLLLDGAATDGQLMVGRFAVRRGEAPPYHVHTREDEVFLLIEGTALLWSDGRRSELSAGGVAFLPRGVPHGYRITSPTADLLMICTPSGIEGMFREVGRDVSAPRPPGWRVDLDRLAEAAAERGNTILGPPR</sequence>